<dbReference type="AlphaFoldDB" id="A0A6J1Q9X2"/>
<gene>
    <name evidence="10" type="primary">LOC112458882</name>
</gene>
<evidence type="ECO:0000256" key="1">
    <source>
        <dbReference type="ARBA" id="ARBA00001968"/>
    </source>
</evidence>
<evidence type="ECO:0000256" key="4">
    <source>
        <dbReference type="ARBA" id="ARBA00022722"/>
    </source>
</evidence>
<evidence type="ECO:0000256" key="2">
    <source>
        <dbReference type="ARBA" id="ARBA00004123"/>
    </source>
</evidence>
<comment type="similarity">
    <text evidence="3">Belongs to the HARBI1 family.</text>
</comment>
<evidence type="ECO:0000256" key="3">
    <source>
        <dbReference type="ARBA" id="ARBA00006958"/>
    </source>
</evidence>
<accession>A0A6J1Q9X2</accession>
<keyword evidence="5" id="KW-0479">Metal-binding</keyword>
<dbReference type="GeneID" id="112458882"/>
<keyword evidence="6" id="KW-0378">Hydrolase</keyword>
<evidence type="ECO:0000313" key="10">
    <source>
        <dbReference type="RefSeq" id="XP_024878468.1"/>
    </source>
</evidence>
<dbReference type="Proteomes" id="UP000504618">
    <property type="component" value="Unplaced"/>
</dbReference>
<sequence length="233" mass="27250">MQRVWDLLYAEDNEEIEQDARVPRILQLHHRIRLRINYFEELDENAFIDRFRLSKQSVTMLLNRIHHQLEHFTNWNYAISPMIQLLVALRFYATGSFFITVGDFCGRSKVSAHTIVHRVSPAIATLSEDFIRFPAQPDQIRQAQGEFFEVSGFIRVIEAINCKHVRVQSYGGEKAELYRNRKGYFSINVQAVVNARLEFIDIVARWPGATHDSTIFNNSRIKALFTKDIKYLS</sequence>
<organism evidence="9 10">
    <name type="scientific">Temnothorax curvispinosus</name>
    <dbReference type="NCBI Taxonomy" id="300111"/>
    <lineage>
        <taxon>Eukaryota</taxon>
        <taxon>Metazoa</taxon>
        <taxon>Ecdysozoa</taxon>
        <taxon>Arthropoda</taxon>
        <taxon>Hexapoda</taxon>
        <taxon>Insecta</taxon>
        <taxon>Pterygota</taxon>
        <taxon>Neoptera</taxon>
        <taxon>Endopterygota</taxon>
        <taxon>Hymenoptera</taxon>
        <taxon>Apocrita</taxon>
        <taxon>Aculeata</taxon>
        <taxon>Formicoidea</taxon>
        <taxon>Formicidae</taxon>
        <taxon>Myrmicinae</taxon>
        <taxon>Temnothorax</taxon>
    </lineage>
</organism>
<dbReference type="InterPro" id="IPR045249">
    <property type="entry name" value="HARBI1-like"/>
</dbReference>
<dbReference type="Pfam" id="PF13359">
    <property type="entry name" value="DDE_Tnp_4"/>
    <property type="match status" value="1"/>
</dbReference>
<dbReference type="InterPro" id="IPR027806">
    <property type="entry name" value="HARBI1_dom"/>
</dbReference>
<evidence type="ECO:0000259" key="8">
    <source>
        <dbReference type="Pfam" id="PF13359"/>
    </source>
</evidence>
<protein>
    <submittedName>
        <fullName evidence="10">Nuclease HARBI1</fullName>
    </submittedName>
</protein>
<dbReference type="OrthoDB" id="6584660at2759"/>
<comment type="cofactor">
    <cofactor evidence="1">
        <name>a divalent metal cation</name>
        <dbReference type="ChEBI" id="CHEBI:60240"/>
    </cofactor>
</comment>
<evidence type="ECO:0000256" key="5">
    <source>
        <dbReference type="ARBA" id="ARBA00022723"/>
    </source>
</evidence>
<feature type="domain" description="DDE Tnp4" evidence="8">
    <location>
        <begin position="161"/>
        <end position="224"/>
    </location>
</feature>
<name>A0A6J1Q9X2_9HYME</name>
<proteinExistence type="inferred from homology"/>
<keyword evidence="7" id="KW-0539">Nucleus</keyword>
<dbReference type="GO" id="GO:0005634">
    <property type="term" value="C:nucleus"/>
    <property type="evidence" value="ECO:0007669"/>
    <property type="project" value="UniProtKB-SubCell"/>
</dbReference>
<keyword evidence="9" id="KW-1185">Reference proteome</keyword>
<dbReference type="GO" id="GO:0046872">
    <property type="term" value="F:metal ion binding"/>
    <property type="evidence" value="ECO:0007669"/>
    <property type="project" value="UniProtKB-KW"/>
</dbReference>
<comment type="subcellular location">
    <subcellularLocation>
        <location evidence="2">Nucleus</location>
    </subcellularLocation>
</comment>
<evidence type="ECO:0000313" key="9">
    <source>
        <dbReference type="Proteomes" id="UP000504618"/>
    </source>
</evidence>
<dbReference type="RefSeq" id="XP_024878468.1">
    <property type="nucleotide sequence ID" value="XM_025022700.1"/>
</dbReference>
<reference evidence="10" key="1">
    <citation type="submission" date="2025-08" db="UniProtKB">
        <authorList>
            <consortium name="RefSeq"/>
        </authorList>
    </citation>
    <scope>IDENTIFICATION</scope>
    <source>
        <tissue evidence="10">Whole body</tissue>
    </source>
</reference>
<evidence type="ECO:0000256" key="6">
    <source>
        <dbReference type="ARBA" id="ARBA00022801"/>
    </source>
</evidence>
<dbReference type="GO" id="GO:0004518">
    <property type="term" value="F:nuclease activity"/>
    <property type="evidence" value="ECO:0007669"/>
    <property type="project" value="UniProtKB-KW"/>
</dbReference>
<dbReference type="PANTHER" id="PTHR22930:SF85">
    <property type="entry name" value="GH03217P-RELATED"/>
    <property type="match status" value="1"/>
</dbReference>
<evidence type="ECO:0000256" key="7">
    <source>
        <dbReference type="ARBA" id="ARBA00023242"/>
    </source>
</evidence>
<dbReference type="GO" id="GO:0016787">
    <property type="term" value="F:hydrolase activity"/>
    <property type="evidence" value="ECO:0007669"/>
    <property type="project" value="UniProtKB-KW"/>
</dbReference>
<keyword evidence="4" id="KW-0540">Nuclease</keyword>
<dbReference type="PANTHER" id="PTHR22930">
    <property type="match status" value="1"/>
</dbReference>